<sequence>MPQPTDYWIDRLDGAFAVFSAYGVELEGIESRGDAQNHILDLIERDLVAAQEESAALADFEAQQLAEAA</sequence>
<dbReference type="RefSeq" id="WP_152278646.1">
    <property type="nucleotide sequence ID" value="NZ_WEKV01000020.1"/>
</dbReference>
<evidence type="ECO:0000313" key="2">
    <source>
        <dbReference type="Proteomes" id="UP000469949"/>
    </source>
</evidence>
<dbReference type="Proteomes" id="UP000469949">
    <property type="component" value="Unassembled WGS sequence"/>
</dbReference>
<comment type="caution">
    <text evidence="1">The sequence shown here is derived from an EMBL/GenBank/DDBJ whole genome shotgun (WGS) entry which is preliminary data.</text>
</comment>
<organism evidence="1 2">
    <name type="scientific">Methylorubrum populi</name>
    <dbReference type="NCBI Taxonomy" id="223967"/>
    <lineage>
        <taxon>Bacteria</taxon>
        <taxon>Pseudomonadati</taxon>
        <taxon>Pseudomonadota</taxon>
        <taxon>Alphaproteobacteria</taxon>
        <taxon>Hyphomicrobiales</taxon>
        <taxon>Methylobacteriaceae</taxon>
        <taxon>Methylorubrum</taxon>
    </lineage>
</organism>
<evidence type="ECO:0000313" key="1">
    <source>
        <dbReference type="EMBL" id="KAB7782130.1"/>
    </source>
</evidence>
<accession>A0A833MYZ6</accession>
<proteinExistence type="predicted"/>
<dbReference type="EMBL" id="WEKV01000020">
    <property type="protein sequence ID" value="KAB7782130.1"/>
    <property type="molecule type" value="Genomic_DNA"/>
</dbReference>
<gene>
    <name evidence="1" type="ORF">F8B43_4885</name>
</gene>
<dbReference type="AlphaFoldDB" id="A0A833MYZ6"/>
<protein>
    <submittedName>
        <fullName evidence="1">Uncharacterized protein</fullName>
    </submittedName>
</protein>
<name>A0A833MYZ6_9HYPH</name>
<reference evidence="1 2" key="1">
    <citation type="submission" date="2019-10" db="EMBL/GenBank/DDBJ databases">
        <title>Draft Genome Sequence of the Caffeine Degrading Methylotroph Methylorubrum populi PINKEL.</title>
        <authorList>
            <person name="Dawson S.C."/>
            <person name="Zhang X."/>
            <person name="Wright M.E."/>
            <person name="Sharma G."/>
            <person name="Langner J.T."/>
            <person name="Ditty J.L."/>
            <person name="Subuyuj G.A."/>
        </authorList>
    </citation>
    <scope>NUCLEOTIDE SEQUENCE [LARGE SCALE GENOMIC DNA]</scope>
    <source>
        <strain evidence="1 2">Pinkel</strain>
    </source>
</reference>